<dbReference type="InterPro" id="IPR040698">
    <property type="entry name" value="HZS_alpha_mid"/>
</dbReference>
<dbReference type="NCBIfam" id="NF033679">
    <property type="entry name" value="DNRLRE_dom"/>
    <property type="match status" value="1"/>
</dbReference>
<feature type="transmembrane region" description="Helical" evidence="1">
    <location>
        <begin position="21"/>
        <end position="44"/>
    </location>
</feature>
<evidence type="ECO:0000313" key="4">
    <source>
        <dbReference type="Proteomes" id="UP001500021"/>
    </source>
</evidence>
<name>A0ABN1L7D0_9GAMM</name>
<comment type="caution">
    <text evidence="3">The sequence shown here is derived from an EMBL/GenBank/DDBJ whole genome shotgun (WGS) entry which is preliminary data.</text>
</comment>
<dbReference type="EMBL" id="BAAAFA010000006">
    <property type="protein sequence ID" value="GAA0817884.1"/>
    <property type="molecule type" value="Genomic_DNA"/>
</dbReference>
<keyword evidence="1" id="KW-1133">Transmembrane helix</keyword>
<evidence type="ECO:0000259" key="2">
    <source>
        <dbReference type="Pfam" id="PF18582"/>
    </source>
</evidence>
<dbReference type="Proteomes" id="UP001500021">
    <property type="component" value="Unassembled WGS sequence"/>
</dbReference>
<evidence type="ECO:0000256" key="1">
    <source>
        <dbReference type="SAM" id="Phobius"/>
    </source>
</evidence>
<protein>
    <recommendedName>
        <fullName evidence="2">Hydrazine synthase alpha subunit middle domain-containing protein</fullName>
    </recommendedName>
</protein>
<dbReference type="RefSeq" id="WP_343817309.1">
    <property type="nucleotide sequence ID" value="NZ_BAAAFA010000006.1"/>
</dbReference>
<reference evidence="3 4" key="1">
    <citation type="journal article" date="2019" name="Int. J. Syst. Evol. Microbiol.">
        <title>The Global Catalogue of Microorganisms (GCM) 10K type strain sequencing project: providing services to taxonomists for standard genome sequencing and annotation.</title>
        <authorList>
            <consortium name="The Broad Institute Genomics Platform"/>
            <consortium name="The Broad Institute Genome Sequencing Center for Infectious Disease"/>
            <person name="Wu L."/>
            <person name="Ma J."/>
        </authorList>
    </citation>
    <scope>NUCLEOTIDE SEQUENCE [LARGE SCALE GENOMIC DNA]</scope>
    <source>
        <strain evidence="3 4">JCM 15608</strain>
    </source>
</reference>
<evidence type="ECO:0000313" key="3">
    <source>
        <dbReference type="EMBL" id="GAA0817884.1"/>
    </source>
</evidence>
<proteinExistence type="predicted"/>
<keyword evidence="1" id="KW-0812">Transmembrane</keyword>
<dbReference type="Pfam" id="PF18582">
    <property type="entry name" value="HZS_alpha"/>
    <property type="match status" value="1"/>
</dbReference>
<keyword evidence="1" id="KW-0472">Membrane</keyword>
<accession>A0ABN1L7D0</accession>
<feature type="domain" description="Hydrazine synthase alpha subunit middle" evidence="2">
    <location>
        <begin position="634"/>
        <end position="710"/>
    </location>
</feature>
<organism evidence="3 4">
    <name type="scientific">Colwellia asteriadis</name>
    <dbReference type="NCBI Taxonomy" id="517723"/>
    <lineage>
        <taxon>Bacteria</taxon>
        <taxon>Pseudomonadati</taxon>
        <taxon>Pseudomonadota</taxon>
        <taxon>Gammaproteobacteria</taxon>
        <taxon>Alteromonadales</taxon>
        <taxon>Colwelliaceae</taxon>
        <taxon>Colwellia</taxon>
    </lineage>
</organism>
<keyword evidence="4" id="KW-1185">Reference proteome</keyword>
<sequence length="1272" mass="141073">MHSQLSCNAKKTKTLTYKSFLFIYPLLTPSLYSLFFLALCVTSFSSLATSFKTQINAANNEEFYQPDYPLIFVSAPIKVFDNTYGGVTGTYKLGTDVLSANNPSGGNELWILLPNGQSKKLFPLEIHLQQQLIDTPTGMLNQGSVVEPNLSEDGKTVYFSYFHNADDKTYQSGLPKLGADIYSINLGDLLADYSFAPELLPAKRLTYANTNDNNEFDIYKDAMNLPLKQTGSHNWGNVYMHAEEMRTDTGLKLIYVSNKKRISNANLAMGYANHNFNLFSADITDNGDLKNHQQFQYYTTTSALSPNKLRNGIAFSYQATTEDARHWQIQGLTSSGKWYPIFGYGNSPEAAHLSTFCVKGKGANPGDYLITTSYYNLNNNGFGALHSVKLSMAGLNAYDRPDAGVEVPRQLGAKLLTKGVDIHDLPSDSHNGILLGKFTTPRCGKADELFFSHTKTSANNRGLDSEKSKGVYESYIGFRKDLEAFDPTESININANTGIIKVIEDESGTTNLLWPLPVITWEERSGDKEQTYSAPAVASATTITPGSPFAQVGTSALWNTDRKPFDCWLGGDGKTPFSPNKANKDYNSERQELIKQSAPLTRVQNQNDFCEYLLPENVLGVAINLTSNKLKNSYASYRSAGSQTKETSRLLGVYSVVNQVDQSFKAIIPANVPFDFHLLDRETGLKLTDTRSWHSLKPEEDRTDCGGCHQHEKNKAIPFEETFSAQNEPLNMVEQTSYIDYDAQCNPEVKISSLASIAPLEWVADIWPGFDRNCSDCHNSTISEDTLALKALNYNNEQDAYNMLIARKFINQALGAIGSPAWWAARGKRTDGRDNDLEKYQTDYDNEQWGFRHSNIHGSQKPLCNGNSPDEAKWVYKFGHWIDNFQHRDVNSGVFNTKLDRYHPTVSSSIGGNCAGGDLTVGWWDDSGKIEQLTVNINGNLALLLNNQANNSTEVAIGNLQDNDSIYIEAKDFTGNTQRYEKSFKHLVSECNARVAGENVFSTAKPYSNEHDYTEEQTALANVLANEKLGAADPTTESFNQATDTTSALSADIDIPIDEGVIFSTIELPIQADATVSQYNSSEKKMNFGGSQELNIGTGKARRILIKADLSLAPVERELLKASLKVFVLQASYTSSPMLLAFEVNKPWVEGNRIWGGIPNGATWLEHNYLDHNYSTENDWLIPGGELDLTSNYGYGENGLIKRAPIIEGEWVSLDITPIVQAWKSTPESNHGLLLRGIMRAGNYISFASKEHSDPTLAPKIEYHYAGEPIAN</sequence>
<gene>
    <name evidence="3" type="ORF">GCM10009111_19870</name>
</gene>